<dbReference type="eggNOG" id="COG0673">
    <property type="taxonomic scope" value="Bacteria"/>
</dbReference>
<dbReference type="InterPro" id="IPR036291">
    <property type="entry name" value="NAD(P)-bd_dom_sf"/>
</dbReference>
<dbReference type="EMBL" id="CP001013">
    <property type="protein sequence ID" value="ACB33665.1"/>
    <property type="molecule type" value="Genomic_DNA"/>
</dbReference>
<gene>
    <name evidence="3" type="ordered locus">Lcho_1397</name>
</gene>
<evidence type="ECO:0000313" key="4">
    <source>
        <dbReference type="Proteomes" id="UP000001693"/>
    </source>
</evidence>
<accession>B1Y738</accession>
<dbReference type="OrthoDB" id="8565814at2"/>
<dbReference type="STRING" id="395495.Lcho_1397"/>
<dbReference type="InterPro" id="IPR055170">
    <property type="entry name" value="GFO_IDH_MocA-like_dom"/>
</dbReference>
<dbReference type="AlphaFoldDB" id="B1Y738"/>
<name>B1Y738_LEPCP</name>
<dbReference type="HOGENOM" id="CLU_023194_10_2_4"/>
<dbReference type="InterPro" id="IPR051450">
    <property type="entry name" value="Gfo/Idh/MocA_Oxidoreductases"/>
</dbReference>
<keyword evidence="4" id="KW-1185">Reference proteome</keyword>
<reference evidence="3 4" key="1">
    <citation type="submission" date="2008-03" db="EMBL/GenBank/DDBJ databases">
        <title>Complete sequence of Leptothrix cholodnii SP-6.</title>
        <authorList>
            <consortium name="US DOE Joint Genome Institute"/>
            <person name="Copeland A."/>
            <person name="Lucas S."/>
            <person name="Lapidus A."/>
            <person name="Glavina del Rio T."/>
            <person name="Dalin E."/>
            <person name="Tice H."/>
            <person name="Bruce D."/>
            <person name="Goodwin L."/>
            <person name="Pitluck S."/>
            <person name="Chertkov O."/>
            <person name="Brettin T."/>
            <person name="Detter J.C."/>
            <person name="Han C."/>
            <person name="Kuske C.R."/>
            <person name="Schmutz J."/>
            <person name="Larimer F."/>
            <person name="Land M."/>
            <person name="Hauser L."/>
            <person name="Kyrpides N."/>
            <person name="Lykidis A."/>
            <person name="Emerson D."/>
            <person name="Richardson P."/>
        </authorList>
    </citation>
    <scope>NUCLEOTIDE SEQUENCE [LARGE SCALE GENOMIC DNA]</scope>
    <source>
        <strain evidence="4">ATCC 51168 / LMG 8142 / SP-6</strain>
    </source>
</reference>
<proteinExistence type="predicted"/>
<evidence type="ECO:0000313" key="3">
    <source>
        <dbReference type="EMBL" id="ACB33665.1"/>
    </source>
</evidence>
<feature type="domain" description="GFO/IDH/MocA-like oxidoreductase" evidence="2">
    <location>
        <begin position="139"/>
        <end position="247"/>
    </location>
</feature>
<dbReference type="SUPFAM" id="SSF55347">
    <property type="entry name" value="Glyceraldehyde-3-phosphate dehydrogenase-like, C-terminal domain"/>
    <property type="match status" value="1"/>
</dbReference>
<evidence type="ECO:0000259" key="2">
    <source>
        <dbReference type="Pfam" id="PF22725"/>
    </source>
</evidence>
<protein>
    <submittedName>
        <fullName evidence="3">Oxidoreductase domain protein</fullName>
    </submittedName>
</protein>
<feature type="domain" description="Gfo/Idh/MocA-like oxidoreductase N-terminal" evidence="1">
    <location>
        <begin position="11"/>
        <end position="130"/>
    </location>
</feature>
<dbReference type="GO" id="GO:0000166">
    <property type="term" value="F:nucleotide binding"/>
    <property type="evidence" value="ECO:0007669"/>
    <property type="project" value="InterPro"/>
</dbReference>
<evidence type="ECO:0000259" key="1">
    <source>
        <dbReference type="Pfam" id="PF01408"/>
    </source>
</evidence>
<sequence>MKDNAVSSCDINIGIIGYGYWGPNLVRNFAETPGARVAAVSDLDPARLAMVPRRFPTVRTTTDFRALLDDPDIDAIAIATPVHTHFELARAALSADKHVWLEKPMTERCSQARELIALAQQHRRVLLVDHTFIYTGAVAKMHELIRSGELGRIYYYDSIRVNLGLFQRDVSVIADLAVHDFSILDYLLGEHPVAVTSSGTNHFPGTPENLAYVTLFYESGTIAHANVSWLAPVKVRQILVGGSKKMITYDDLEPSEKIKVYDKGVSFVDDPEKIHEMRVGYRTGDMWAPKLAVTEALRVEGEHFVDCIVNHRTPRTDGQLGLRVVELIEAASASMRHKGETVYITHEREIAS</sequence>
<dbReference type="Gene3D" id="3.40.50.720">
    <property type="entry name" value="NAD(P)-binding Rossmann-like Domain"/>
    <property type="match status" value="1"/>
</dbReference>
<dbReference type="PANTHER" id="PTHR43377">
    <property type="entry name" value="BILIVERDIN REDUCTASE A"/>
    <property type="match status" value="1"/>
</dbReference>
<dbReference type="InterPro" id="IPR000683">
    <property type="entry name" value="Gfo/Idh/MocA-like_OxRdtase_N"/>
</dbReference>
<dbReference type="PANTHER" id="PTHR43377:SF6">
    <property type="entry name" value="GFO_IDH_MOCA-LIKE OXIDOREDUCTASE N-TERMINAL DOMAIN-CONTAINING PROTEIN"/>
    <property type="match status" value="1"/>
</dbReference>
<dbReference type="Pfam" id="PF22725">
    <property type="entry name" value="GFO_IDH_MocA_C3"/>
    <property type="match status" value="1"/>
</dbReference>
<dbReference type="Gene3D" id="3.30.360.10">
    <property type="entry name" value="Dihydrodipicolinate Reductase, domain 2"/>
    <property type="match status" value="1"/>
</dbReference>
<dbReference type="KEGG" id="lch:Lcho_1397"/>
<organism evidence="3 4">
    <name type="scientific">Leptothrix cholodnii (strain ATCC 51168 / LMG 8142 / SP-6)</name>
    <name type="common">Leptothrix discophora (strain SP-6)</name>
    <dbReference type="NCBI Taxonomy" id="395495"/>
    <lineage>
        <taxon>Bacteria</taxon>
        <taxon>Pseudomonadati</taxon>
        <taxon>Pseudomonadota</taxon>
        <taxon>Betaproteobacteria</taxon>
        <taxon>Burkholderiales</taxon>
        <taxon>Sphaerotilaceae</taxon>
        <taxon>Leptothrix</taxon>
    </lineage>
</organism>
<dbReference type="Proteomes" id="UP000001693">
    <property type="component" value="Chromosome"/>
</dbReference>
<dbReference type="SUPFAM" id="SSF51735">
    <property type="entry name" value="NAD(P)-binding Rossmann-fold domains"/>
    <property type="match status" value="1"/>
</dbReference>
<dbReference type="Pfam" id="PF01408">
    <property type="entry name" value="GFO_IDH_MocA"/>
    <property type="match status" value="1"/>
</dbReference>